<dbReference type="PANTHER" id="PTHR21432">
    <property type="entry name" value="ACETYL-COA HYDROLASE-RELATED"/>
    <property type="match status" value="1"/>
</dbReference>
<dbReference type="Gene3D" id="3.40.1080.20">
    <property type="entry name" value="Acetyl-CoA hydrolase/transferase C-terminal domain"/>
    <property type="match status" value="1"/>
</dbReference>
<dbReference type="AlphaFoldDB" id="A0A4Y8WNE7"/>
<evidence type="ECO:0000259" key="3">
    <source>
        <dbReference type="Pfam" id="PF02550"/>
    </source>
</evidence>
<dbReference type="Gene3D" id="3.30.750.70">
    <property type="entry name" value="4-hydroxybutyrate coenzyme like domains"/>
    <property type="match status" value="1"/>
</dbReference>
<name>A0A4Y8WNE7_9PORP</name>
<gene>
    <name evidence="5" type="ORF">E4P47_07565</name>
</gene>
<evidence type="ECO:0000313" key="6">
    <source>
        <dbReference type="Proteomes" id="UP000297225"/>
    </source>
</evidence>
<dbReference type="SUPFAM" id="SSF100950">
    <property type="entry name" value="NagB/RpiA/CoA transferase-like"/>
    <property type="match status" value="2"/>
</dbReference>
<keyword evidence="5" id="KW-0378">Hydrolase</keyword>
<evidence type="ECO:0000313" key="5">
    <source>
        <dbReference type="EMBL" id="TFH94421.1"/>
    </source>
</evidence>
<proteinExistence type="inferred from homology"/>
<dbReference type="Pfam" id="PF13336">
    <property type="entry name" value="AcetylCoA_hyd_C"/>
    <property type="match status" value="1"/>
</dbReference>
<accession>A0A4Y8WNE7</accession>
<reference evidence="5 6" key="1">
    <citation type="submission" date="2019-03" db="EMBL/GenBank/DDBJ databases">
        <title>Porphyromonas levii Isolated from the Uterus of Dairy Cows.</title>
        <authorList>
            <person name="Francis A.M."/>
        </authorList>
    </citation>
    <scope>NUCLEOTIDE SEQUENCE [LARGE SCALE GENOMIC DNA]</scope>
    <source>
        <strain evidence="5 6">AF5678</strain>
    </source>
</reference>
<organism evidence="5 6">
    <name type="scientific">Porphyromonas levii</name>
    <dbReference type="NCBI Taxonomy" id="28114"/>
    <lineage>
        <taxon>Bacteria</taxon>
        <taxon>Pseudomonadati</taxon>
        <taxon>Bacteroidota</taxon>
        <taxon>Bacteroidia</taxon>
        <taxon>Bacteroidales</taxon>
        <taxon>Porphyromonadaceae</taxon>
        <taxon>Porphyromonas</taxon>
    </lineage>
</organism>
<dbReference type="PANTHER" id="PTHR21432:SF20">
    <property type="entry name" value="ACETYL-COA HYDROLASE"/>
    <property type="match status" value="1"/>
</dbReference>
<evidence type="ECO:0000256" key="1">
    <source>
        <dbReference type="ARBA" id="ARBA00009632"/>
    </source>
</evidence>
<dbReference type="GO" id="GO:0008775">
    <property type="term" value="F:acetate CoA-transferase activity"/>
    <property type="evidence" value="ECO:0007669"/>
    <property type="project" value="InterPro"/>
</dbReference>
<sequence length="426" mass="46587">MPLSEAVAEIKDGEKLVLGHGAVTPNCVVEEIVRQKERFTNLRLFHLIYLGTPVHLEPGMEKHIRVCSPFMSGKAMRDAVNEGRADFIPRHFSQVPSLFAPGGTFEPDWAILQVTPPDNQGRYSCSLSSDFGLPAARYAKKVMAVVNNQLPFVGGDNFLTADEIDVIVEHSSQPHLVPSAEQSDLDKKIAAFCAELVPDRATLQIGIGALPDAVLSLLTNHSDLGIHTELLTPGVLGLFKSGAITGRYKGIHQGKMTAAFTMGDQALYDFLDGNEVFEQYPVDLMNDPYIIGKNPRMISINSCIEVDLYGQVCAEKVGGKMFSGSGGQFDYVRGIRISEGGKSIIAIQSTAKGGEISRIAPTLSNRNVVTTLRNDIDYVVTEYGVAELSGRTELERAEALVSIAHPKFREELERSVMEQFPAKKFF</sequence>
<comment type="similarity">
    <text evidence="1">Belongs to the acetyl-CoA hydrolase/transferase family.</text>
</comment>
<dbReference type="Pfam" id="PF02550">
    <property type="entry name" value="AcetylCoA_hydro"/>
    <property type="match status" value="1"/>
</dbReference>
<dbReference type="InterPro" id="IPR026888">
    <property type="entry name" value="AcetylCoA_hyd_C"/>
</dbReference>
<dbReference type="InterPro" id="IPR038460">
    <property type="entry name" value="AcetylCoA_hyd_C_sf"/>
</dbReference>
<dbReference type="GO" id="GO:0016787">
    <property type="term" value="F:hydrolase activity"/>
    <property type="evidence" value="ECO:0007669"/>
    <property type="project" value="UniProtKB-KW"/>
</dbReference>
<protein>
    <submittedName>
        <fullName evidence="5">Acetyl-CoA hydrolase/transferase family protein</fullName>
    </submittedName>
</protein>
<dbReference type="OrthoDB" id="9801795at2"/>
<dbReference type="InterPro" id="IPR003702">
    <property type="entry name" value="ActCoA_hydro_N"/>
</dbReference>
<dbReference type="EMBL" id="SPNC01000125">
    <property type="protein sequence ID" value="TFH94421.1"/>
    <property type="molecule type" value="Genomic_DNA"/>
</dbReference>
<dbReference type="STRING" id="1122973.GCA_000379925_00626"/>
<dbReference type="Proteomes" id="UP000297225">
    <property type="component" value="Unassembled WGS sequence"/>
</dbReference>
<evidence type="ECO:0000256" key="2">
    <source>
        <dbReference type="ARBA" id="ARBA00022679"/>
    </source>
</evidence>
<feature type="domain" description="Acetyl-CoA hydrolase/transferase N-terminal" evidence="3">
    <location>
        <begin position="5"/>
        <end position="173"/>
    </location>
</feature>
<comment type="caution">
    <text evidence="5">The sequence shown here is derived from an EMBL/GenBank/DDBJ whole genome shotgun (WGS) entry which is preliminary data.</text>
</comment>
<dbReference type="Gene3D" id="3.40.1080.10">
    <property type="entry name" value="Glutaconate Coenzyme A-transferase"/>
    <property type="match status" value="1"/>
</dbReference>
<feature type="domain" description="Acetyl-CoA hydrolase/transferase C-terminal" evidence="4">
    <location>
        <begin position="263"/>
        <end position="414"/>
    </location>
</feature>
<evidence type="ECO:0000259" key="4">
    <source>
        <dbReference type="Pfam" id="PF13336"/>
    </source>
</evidence>
<keyword evidence="2 5" id="KW-0808">Transferase</keyword>
<keyword evidence="6" id="KW-1185">Reference proteome</keyword>
<dbReference type="GO" id="GO:0006083">
    <property type="term" value="P:acetate metabolic process"/>
    <property type="evidence" value="ECO:0007669"/>
    <property type="project" value="InterPro"/>
</dbReference>
<dbReference type="InterPro" id="IPR046433">
    <property type="entry name" value="ActCoA_hydro"/>
</dbReference>
<dbReference type="InterPro" id="IPR037171">
    <property type="entry name" value="NagB/RpiA_transferase-like"/>
</dbReference>